<organism evidence="13 14">
    <name type="scientific">Rubripirellula obstinata</name>
    <dbReference type="NCBI Taxonomy" id="406547"/>
    <lineage>
        <taxon>Bacteria</taxon>
        <taxon>Pseudomonadati</taxon>
        <taxon>Planctomycetota</taxon>
        <taxon>Planctomycetia</taxon>
        <taxon>Pirellulales</taxon>
        <taxon>Pirellulaceae</taxon>
        <taxon>Rubripirellula</taxon>
    </lineage>
</organism>
<dbReference type="Gene3D" id="3.30.565.10">
    <property type="entry name" value="Histidine kinase-like ATPase, C-terminal domain"/>
    <property type="match status" value="1"/>
</dbReference>
<dbReference type="InterPro" id="IPR036890">
    <property type="entry name" value="HATPase_C_sf"/>
</dbReference>
<evidence type="ECO:0000256" key="2">
    <source>
        <dbReference type="ARBA" id="ARBA00012438"/>
    </source>
</evidence>
<dbReference type="Gene3D" id="1.10.287.130">
    <property type="match status" value="1"/>
</dbReference>
<protein>
    <recommendedName>
        <fullName evidence="2">histidine kinase</fullName>
        <ecNumber evidence="2">2.7.13.3</ecNumber>
    </recommendedName>
</protein>
<dbReference type="EC" id="2.7.13.3" evidence="2"/>
<dbReference type="PROSITE" id="PS50112">
    <property type="entry name" value="PAS"/>
    <property type="match status" value="1"/>
</dbReference>
<dbReference type="SMART" id="SM00388">
    <property type="entry name" value="HisKA"/>
    <property type="match status" value="1"/>
</dbReference>
<dbReference type="NCBIfam" id="TIGR00229">
    <property type="entry name" value="sensory_box"/>
    <property type="match status" value="1"/>
</dbReference>
<dbReference type="SUPFAM" id="SSF55874">
    <property type="entry name" value="ATPase domain of HSP90 chaperone/DNA topoisomerase II/histidine kinase"/>
    <property type="match status" value="1"/>
</dbReference>
<comment type="catalytic activity">
    <reaction evidence="1">
        <text>ATP + protein L-histidine = ADP + protein N-phospho-L-histidine.</text>
        <dbReference type="EC" id="2.7.13.3"/>
    </reaction>
</comment>
<dbReference type="OrthoDB" id="9764438at2"/>
<gene>
    <name evidence="13" type="primary">zraS_4</name>
    <name evidence="13" type="ORF">LF1_45430</name>
</gene>
<dbReference type="Pfam" id="PF13426">
    <property type="entry name" value="PAS_9"/>
    <property type="match status" value="1"/>
</dbReference>
<keyword evidence="9" id="KW-0175">Coiled coil</keyword>
<dbReference type="InterPro" id="IPR001610">
    <property type="entry name" value="PAC"/>
</dbReference>
<dbReference type="InterPro" id="IPR003661">
    <property type="entry name" value="HisK_dim/P_dom"/>
</dbReference>
<dbReference type="InterPro" id="IPR035965">
    <property type="entry name" value="PAS-like_dom_sf"/>
</dbReference>
<evidence type="ECO:0000259" key="11">
    <source>
        <dbReference type="PROSITE" id="PS50112"/>
    </source>
</evidence>
<comment type="caution">
    <text evidence="13">The sequence shown here is derived from an EMBL/GenBank/DDBJ whole genome shotgun (WGS) entry which is preliminary data.</text>
</comment>
<keyword evidence="7" id="KW-0067">ATP-binding</keyword>
<keyword evidence="3" id="KW-0597">Phosphoprotein</keyword>
<reference evidence="13 14" key="1">
    <citation type="submission" date="2019-08" db="EMBL/GenBank/DDBJ databases">
        <title>Deep-cultivation of Planctomycetes and their phenomic and genomic characterization uncovers novel biology.</title>
        <authorList>
            <person name="Wiegand S."/>
            <person name="Jogler M."/>
            <person name="Boedeker C."/>
            <person name="Pinto D."/>
            <person name="Vollmers J."/>
            <person name="Rivas-Marin E."/>
            <person name="Kohn T."/>
            <person name="Peeters S.H."/>
            <person name="Heuer A."/>
            <person name="Rast P."/>
            <person name="Oberbeckmann S."/>
            <person name="Bunk B."/>
            <person name="Jeske O."/>
            <person name="Meyerdierks A."/>
            <person name="Storesund J.E."/>
            <person name="Kallscheuer N."/>
            <person name="Luecker S."/>
            <person name="Lage O.M."/>
            <person name="Pohl T."/>
            <person name="Merkel B.J."/>
            <person name="Hornburger P."/>
            <person name="Mueller R.-W."/>
            <person name="Bruemmer F."/>
            <person name="Labrenz M."/>
            <person name="Spormann A.M."/>
            <person name="Op Den Camp H."/>
            <person name="Overmann J."/>
            <person name="Amann R."/>
            <person name="Jetten M.S.M."/>
            <person name="Mascher T."/>
            <person name="Medema M.H."/>
            <person name="Devos D.P."/>
            <person name="Kaster A.-K."/>
            <person name="Ovreas L."/>
            <person name="Rohde M."/>
            <person name="Galperin M.Y."/>
            <person name="Jogler C."/>
        </authorList>
    </citation>
    <scope>NUCLEOTIDE SEQUENCE [LARGE SCALE GENOMIC DNA]</scope>
    <source>
        <strain evidence="13 14">LF1</strain>
    </source>
</reference>
<evidence type="ECO:0000256" key="4">
    <source>
        <dbReference type="ARBA" id="ARBA00022679"/>
    </source>
</evidence>
<feature type="domain" description="PAS" evidence="11">
    <location>
        <begin position="31"/>
        <end position="84"/>
    </location>
</feature>
<dbReference type="EMBL" id="VRLW01000001">
    <property type="protein sequence ID" value="KAA1261982.1"/>
    <property type="molecule type" value="Genomic_DNA"/>
</dbReference>
<dbReference type="PROSITE" id="PS50113">
    <property type="entry name" value="PAC"/>
    <property type="match status" value="1"/>
</dbReference>
<evidence type="ECO:0000256" key="8">
    <source>
        <dbReference type="ARBA" id="ARBA00023012"/>
    </source>
</evidence>
<dbReference type="InterPro" id="IPR000014">
    <property type="entry name" value="PAS"/>
</dbReference>
<evidence type="ECO:0000256" key="9">
    <source>
        <dbReference type="SAM" id="Coils"/>
    </source>
</evidence>
<dbReference type="CDD" id="cd00130">
    <property type="entry name" value="PAS"/>
    <property type="match status" value="1"/>
</dbReference>
<dbReference type="SUPFAM" id="SSF47384">
    <property type="entry name" value="Homodimeric domain of signal transducing histidine kinase"/>
    <property type="match status" value="1"/>
</dbReference>
<feature type="coiled-coil region" evidence="9">
    <location>
        <begin position="130"/>
        <end position="168"/>
    </location>
</feature>
<feature type="domain" description="PAC" evidence="12">
    <location>
        <begin position="87"/>
        <end position="139"/>
    </location>
</feature>
<dbReference type="SMART" id="SM00387">
    <property type="entry name" value="HATPase_c"/>
    <property type="match status" value="1"/>
</dbReference>
<dbReference type="PRINTS" id="PR00344">
    <property type="entry name" value="BCTRLSENSOR"/>
</dbReference>
<accession>A0A5B1CNP7</accession>
<keyword evidence="4 13" id="KW-0808">Transferase</keyword>
<proteinExistence type="predicted"/>
<keyword evidence="6" id="KW-0418">Kinase</keyword>
<dbReference type="SUPFAM" id="SSF55785">
    <property type="entry name" value="PYP-like sensor domain (PAS domain)"/>
    <property type="match status" value="1"/>
</dbReference>
<evidence type="ECO:0000256" key="3">
    <source>
        <dbReference type="ARBA" id="ARBA00022553"/>
    </source>
</evidence>
<evidence type="ECO:0000256" key="5">
    <source>
        <dbReference type="ARBA" id="ARBA00022741"/>
    </source>
</evidence>
<dbReference type="RefSeq" id="WP_068261051.1">
    <property type="nucleotide sequence ID" value="NZ_LWSK01000022.1"/>
</dbReference>
<name>A0A5B1CNP7_9BACT</name>
<dbReference type="GO" id="GO:0005524">
    <property type="term" value="F:ATP binding"/>
    <property type="evidence" value="ECO:0007669"/>
    <property type="project" value="UniProtKB-KW"/>
</dbReference>
<dbReference type="InterPro" id="IPR003594">
    <property type="entry name" value="HATPase_dom"/>
</dbReference>
<feature type="domain" description="Histidine kinase" evidence="10">
    <location>
        <begin position="177"/>
        <end position="387"/>
    </location>
</feature>
<dbReference type="Proteomes" id="UP000322699">
    <property type="component" value="Unassembled WGS sequence"/>
</dbReference>
<evidence type="ECO:0000259" key="10">
    <source>
        <dbReference type="PROSITE" id="PS50109"/>
    </source>
</evidence>
<dbReference type="InterPro" id="IPR005467">
    <property type="entry name" value="His_kinase_dom"/>
</dbReference>
<keyword evidence="14" id="KW-1185">Reference proteome</keyword>
<evidence type="ECO:0000313" key="13">
    <source>
        <dbReference type="EMBL" id="KAA1261982.1"/>
    </source>
</evidence>
<evidence type="ECO:0000313" key="14">
    <source>
        <dbReference type="Proteomes" id="UP000322699"/>
    </source>
</evidence>
<dbReference type="CDD" id="cd00082">
    <property type="entry name" value="HisKA"/>
    <property type="match status" value="1"/>
</dbReference>
<sequence>MPYSYLRDRSNNDVFFRFVANYTYDWESWHDPHGKLVWVNDAVERMTGYSVDRCMQMDDYPLPIIAEKDHARMSKMLSDAISGKSHNDLEFEILTRDGQERWMAVSWQPMYDDDGKHLGFRTSVRDITDRQGLKEQLRLYTEHLEQLVQERTARIAQLEKHRQQMEKLAALGELAAGVAHEVNNPLAGIRNAFALFRDSLTSEHEHYELLELVDKEIERISSIIHQMYQLYRRNPQKSAEFSIAKTIRDVSTLLDPVLRRYQAKLVVDSNADDDVVRLPEGELKQVLFNLIRNAVQASEPHSIVEIGVECNDSEVKLAVSDEGCGIEDSVLQHIFEPFFTTKSELKEGMGLGLSVSRNLVEGMNGSLSVKSRVGQGSTFTVTLPRRIEES</sequence>
<dbReference type="PROSITE" id="PS50109">
    <property type="entry name" value="HIS_KIN"/>
    <property type="match status" value="1"/>
</dbReference>
<dbReference type="PANTHER" id="PTHR43065">
    <property type="entry name" value="SENSOR HISTIDINE KINASE"/>
    <property type="match status" value="1"/>
</dbReference>
<dbReference type="Pfam" id="PF02518">
    <property type="entry name" value="HATPase_c"/>
    <property type="match status" value="1"/>
</dbReference>
<evidence type="ECO:0000256" key="1">
    <source>
        <dbReference type="ARBA" id="ARBA00000085"/>
    </source>
</evidence>
<dbReference type="SMART" id="SM00086">
    <property type="entry name" value="PAC"/>
    <property type="match status" value="1"/>
</dbReference>
<dbReference type="InterPro" id="IPR004358">
    <property type="entry name" value="Sig_transdc_His_kin-like_C"/>
</dbReference>
<dbReference type="Gene3D" id="3.30.450.20">
    <property type="entry name" value="PAS domain"/>
    <property type="match status" value="1"/>
</dbReference>
<evidence type="ECO:0000256" key="7">
    <source>
        <dbReference type="ARBA" id="ARBA00022840"/>
    </source>
</evidence>
<evidence type="ECO:0000256" key="6">
    <source>
        <dbReference type="ARBA" id="ARBA00022777"/>
    </source>
</evidence>
<keyword evidence="5" id="KW-0547">Nucleotide-binding</keyword>
<keyword evidence="8" id="KW-0902">Two-component regulatory system</keyword>
<dbReference type="AlphaFoldDB" id="A0A5B1CNP7"/>
<evidence type="ECO:0000259" key="12">
    <source>
        <dbReference type="PROSITE" id="PS50113"/>
    </source>
</evidence>
<dbReference type="InterPro" id="IPR000700">
    <property type="entry name" value="PAS-assoc_C"/>
</dbReference>
<dbReference type="InterPro" id="IPR036097">
    <property type="entry name" value="HisK_dim/P_sf"/>
</dbReference>
<dbReference type="PANTHER" id="PTHR43065:SF10">
    <property type="entry name" value="PEROXIDE STRESS-ACTIVATED HISTIDINE KINASE MAK3"/>
    <property type="match status" value="1"/>
</dbReference>
<dbReference type="GO" id="GO:0000155">
    <property type="term" value="F:phosphorelay sensor kinase activity"/>
    <property type="evidence" value="ECO:0007669"/>
    <property type="project" value="InterPro"/>
</dbReference>
<dbReference type="Pfam" id="PF00512">
    <property type="entry name" value="HisKA"/>
    <property type="match status" value="1"/>
</dbReference>